<dbReference type="PANTHER" id="PTHR47098">
    <property type="entry name" value="PROTEIN MAK32"/>
    <property type="match status" value="1"/>
</dbReference>
<dbReference type="InterPro" id="IPR011611">
    <property type="entry name" value="PfkB_dom"/>
</dbReference>
<dbReference type="STRING" id="341663.Q0D0G7"/>
<evidence type="ECO:0000259" key="1">
    <source>
        <dbReference type="Pfam" id="PF00294"/>
    </source>
</evidence>
<proteinExistence type="predicted"/>
<accession>Q0D0G7</accession>
<dbReference type="Proteomes" id="UP000007963">
    <property type="component" value="Unassembled WGS sequence"/>
</dbReference>
<protein>
    <recommendedName>
        <fullName evidence="1">Carbohydrate kinase PfkB domain-containing protein</fullName>
    </recommendedName>
</protein>
<name>Q0D0G7_ASPTN</name>
<dbReference type="AlphaFoldDB" id="Q0D0G7"/>
<sequence>MDVPDVSFTSFGLVVLDEIRVPGRKPLADVVGGSGAYIKDFKYTTPVLAVRDSTIESTVLLKSKVFHYLHTPQDIGPRIKGLLGMRQKAGISERPLIIWEPAPPSCKPENLQTCLEAAALVDVFSPNHLELANFLAESPSAALDKHSIEKMALKILDSGIGPDGRGVLIVRAGEHGCVVTSRDLAPKWLPPFYQSEPGKQHAKVIDPTGTGNAFLGAYAVGYLKTGSVVEAACYGSVGSTFALEQVGMPSKSKDGHEELWNGVNVFSRLDEYMSNVDIRKDQLEIA</sequence>
<feature type="domain" description="Carbohydrate kinase PfkB" evidence="1">
    <location>
        <begin position="105"/>
        <end position="247"/>
    </location>
</feature>
<reference evidence="3" key="1">
    <citation type="submission" date="2005-09" db="EMBL/GenBank/DDBJ databases">
        <title>Annotation of the Aspergillus terreus NIH2624 genome.</title>
        <authorList>
            <person name="Birren B.W."/>
            <person name="Lander E.S."/>
            <person name="Galagan J.E."/>
            <person name="Nusbaum C."/>
            <person name="Devon K."/>
            <person name="Henn M."/>
            <person name="Ma L.-J."/>
            <person name="Jaffe D.B."/>
            <person name="Butler J."/>
            <person name="Alvarez P."/>
            <person name="Gnerre S."/>
            <person name="Grabherr M."/>
            <person name="Kleber M."/>
            <person name="Mauceli E.W."/>
            <person name="Brockman W."/>
            <person name="Rounsley S."/>
            <person name="Young S.K."/>
            <person name="LaButti K."/>
            <person name="Pushparaj V."/>
            <person name="DeCaprio D."/>
            <person name="Crawford M."/>
            <person name="Koehrsen M."/>
            <person name="Engels R."/>
            <person name="Montgomery P."/>
            <person name="Pearson M."/>
            <person name="Howarth C."/>
            <person name="Larson L."/>
            <person name="Luoma S."/>
            <person name="White J."/>
            <person name="Alvarado L."/>
            <person name="Kodira C.D."/>
            <person name="Zeng Q."/>
            <person name="Oleary S."/>
            <person name="Yandava C."/>
            <person name="Denning D.W."/>
            <person name="Nierman W.C."/>
            <person name="Milne T."/>
            <person name="Madden K."/>
        </authorList>
    </citation>
    <scope>NUCLEOTIDE SEQUENCE [LARGE SCALE GENOMIC DNA]</scope>
    <source>
        <strain evidence="3">NIH 2624 / FGSC A1156</strain>
    </source>
</reference>
<organism evidence="2 3">
    <name type="scientific">Aspergillus terreus (strain NIH 2624 / FGSC A1156)</name>
    <dbReference type="NCBI Taxonomy" id="341663"/>
    <lineage>
        <taxon>Eukaryota</taxon>
        <taxon>Fungi</taxon>
        <taxon>Dikarya</taxon>
        <taxon>Ascomycota</taxon>
        <taxon>Pezizomycotina</taxon>
        <taxon>Eurotiomycetes</taxon>
        <taxon>Eurotiomycetidae</taxon>
        <taxon>Eurotiales</taxon>
        <taxon>Aspergillaceae</taxon>
        <taxon>Aspergillus</taxon>
        <taxon>Aspergillus subgen. Circumdati</taxon>
    </lineage>
</organism>
<dbReference type="eggNOG" id="ENOG502QTK3">
    <property type="taxonomic scope" value="Eukaryota"/>
</dbReference>
<dbReference type="RefSeq" id="XP_001210653.1">
    <property type="nucleotide sequence ID" value="XM_001210653.1"/>
</dbReference>
<dbReference type="HOGENOM" id="CLU_032834_0_0_1"/>
<evidence type="ECO:0000313" key="2">
    <source>
        <dbReference type="EMBL" id="EAU39213.1"/>
    </source>
</evidence>
<dbReference type="EMBL" id="CH476594">
    <property type="protein sequence ID" value="EAU39213.1"/>
    <property type="molecule type" value="Genomic_DNA"/>
</dbReference>
<evidence type="ECO:0000313" key="3">
    <source>
        <dbReference type="Proteomes" id="UP000007963"/>
    </source>
</evidence>
<dbReference type="Gene3D" id="3.40.1190.20">
    <property type="match status" value="1"/>
</dbReference>
<dbReference type="Pfam" id="PF00294">
    <property type="entry name" value="PfkB"/>
    <property type="match status" value="1"/>
</dbReference>
<dbReference type="SUPFAM" id="SSF53613">
    <property type="entry name" value="Ribokinase-like"/>
    <property type="match status" value="1"/>
</dbReference>
<dbReference type="OrthoDB" id="497927at2759"/>
<gene>
    <name evidence="2" type="ORF">ATEG_00567</name>
</gene>
<dbReference type="VEuPathDB" id="FungiDB:ATEG_00567"/>
<dbReference type="PANTHER" id="PTHR47098:SF1">
    <property type="entry name" value="PFKB FAMILY CARBOHYDRATE KINASE SUPERFAMILY (AFU_ORTHOLOGUE AFUA_4G09500)"/>
    <property type="match status" value="1"/>
</dbReference>
<dbReference type="InterPro" id="IPR029056">
    <property type="entry name" value="Ribokinase-like"/>
</dbReference>
<dbReference type="GeneID" id="4355321"/>